<gene>
    <name evidence="1" type="ORF">CFX0092_A3541</name>
</gene>
<reference evidence="1" key="1">
    <citation type="submission" date="2016-01" db="EMBL/GenBank/DDBJ databases">
        <authorList>
            <person name="Mcilroy J.S."/>
            <person name="Karst M S."/>
            <person name="Albertsen M."/>
        </authorList>
    </citation>
    <scope>NUCLEOTIDE SEQUENCE</scope>
    <source>
        <strain evidence="1">Cfx-K</strain>
    </source>
</reference>
<dbReference type="AlphaFoldDB" id="A0A160T740"/>
<proteinExistence type="predicted"/>
<sequence length="80" mass="9054">MTAYSVQSPVAPALWTRRQFAAELRKAGWRLMRGSVGGTYISPDDPAVLFQMDKYRAGLGIAWEYFAVRCELPETTRPPF</sequence>
<dbReference type="Proteomes" id="UP000215027">
    <property type="component" value="Chromosome I"/>
</dbReference>
<accession>A0A160T740</accession>
<organism evidence="1 2">
    <name type="scientific">Candidatus Promineifilum breve</name>
    <dbReference type="NCBI Taxonomy" id="1806508"/>
    <lineage>
        <taxon>Bacteria</taxon>
        <taxon>Bacillati</taxon>
        <taxon>Chloroflexota</taxon>
        <taxon>Ardenticatenia</taxon>
        <taxon>Candidatus Promineifilales</taxon>
        <taxon>Candidatus Promineifilaceae</taxon>
        <taxon>Candidatus Promineifilum</taxon>
    </lineage>
</organism>
<dbReference type="EMBL" id="LN890655">
    <property type="protein sequence ID" value="CUS05419.2"/>
    <property type="molecule type" value="Genomic_DNA"/>
</dbReference>
<dbReference type="KEGG" id="pbf:CFX0092_A3541"/>
<name>A0A160T740_9CHLR</name>
<protein>
    <submittedName>
        <fullName evidence="1">Uncharacterized protein</fullName>
    </submittedName>
</protein>
<dbReference type="RefSeq" id="WP_095044634.1">
    <property type="nucleotide sequence ID" value="NZ_LN890655.1"/>
</dbReference>
<evidence type="ECO:0000313" key="2">
    <source>
        <dbReference type="Proteomes" id="UP000215027"/>
    </source>
</evidence>
<evidence type="ECO:0000313" key="1">
    <source>
        <dbReference type="EMBL" id="CUS05419.2"/>
    </source>
</evidence>
<keyword evidence="2" id="KW-1185">Reference proteome</keyword>